<dbReference type="PANTHER" id="PTHR24148">
    <property type="entry name" value="ANKYRIN REPEAT DOMAIN-CONTAINING PROTEIN 39 HOMOLOG-RELATED"/>
    <property type="match status" value="1"/>
</dbReference>
<organism evidence="1 2">
    <name type="scientific">Anthostomella pinea</name>
    <dbReference type="NCBI Taxonomy" id="933095"/>
    <lineage>
        <taxon>Eukaryota</taxon>
        <taxon>Fungi</taxon>
        <taxon>Dikarya</taxon>
        <taxon>Ascomycota</taxon>
        <taxon>Pezizomycotina</taxon>
        <taxon>Sordariomycetes</taxon>
        <taxon>Xylariomycetidae</taxon>
        <taxon>Xylariales</taxon>
        <taxon>Xylariaceae</taxon>
        <taxon>Anthostomella</taxon>
    </lineage>
</organism>
<dbReference type="EMBL" id="CAUWAG010000020">
    <property type="protein sequence ID" value="CAJ2513527.1"/>
    <property type="molecule type" value="Genomic_DNA"/>
</dbReference>
<protein>
    <submittedName>
        <fullName evidence="1">Uu.00g016460.m01.CDS01</fullName>
    </submittedName>
</protein>
<dbReference type="AlphaFoldDB" id="A0AAI8VYR3"/>
<name>A0AAI8VYR3_9PEZI</name>
<evidence type="ECO:0000313" key="1">
    <source>
        <dbReference type="EMBL" id="CAJ2513527.1"/>
    </source>
</evidence>
<dbReference type="Proteomes" id="UP001295740">
    <property type="component" value="Unassembled WGS sequence"/>
</dbReference>
<reference evidence="1" key="1">
    <citation type="submission" date="2023-10" db="EMBL/GenBank/DDBJ databases">
        <authorList>
            <person name="Hackl T."/>
        </authorList>
    </citation>
    <scope>NUCLEOTIDE SEQUENCE</scope>
</reference>
<keyword evidence="2" id="KW-1185">Reference proteome</keyword>
<accession>A0AAI8VYR3</accession>
<proteinExistence type="predicted"/>
<evidence type="ECO:0000313" key="2">
    <source>
        <dbReference type="Proteomes" id="UP001295740"/>
    </source>
</evidence>
<gene>
    <name evidence="1" type="ORF">KHLLAP_LOCUS13995</name>
</gene>
<dbReference type="PANTHER" id="PTHR24148:SF64">
    <property type="entry name" value="HETEROKARYON INCOMPATIBILITY DOMAIN-CONTAINING PROTEIN"/>
    <property type="match status" value="1"/>
</dbReference>
<dbReference type="Pfam" id="PF26639">
    <property type="entry name" value="Het-6_barrel"/>
    <property type="match status" value="1"/>
</dbReference>
<dbReference type="InterPro" id="IPR052895">
    <property type="entry name" value="HetReg/Transcr_Mod"/>
</dbReference>
<comment type="caution">
    <text evidence="1">The sequence shown here is derived from an EMBL/GenBank/DDBJ whole genome shotgun (WGS) entry which is preliminary data.</text>
</comment>
<sequence>MPTLAVDYAKSFDEVYCAGTLEAIRQEAGADTFPSWVPRWDRSLARDAGDATRMITDCAADDTRSVSAHTLSANFTSAQQRILWVDGIVLEPILAVNDVVLASMYYPDIAAFLARSKRFADAHHHDWESTTSDLDDLLTTMMCDPPGTTKFQDPRKNNELIELFCIADTDAAQVTETFTRLSASCQSVLSTMLNTCYNRRLFITASGRLGLGPQNSRAGDLIAVFLGERFPYVVRPVDGDPCKEGDENSHEQGYRMLEHCYVHGIMNGEAVQEHEAAGKPIPTFRLA</sequence>